<sequence>MNKHDWGLVNQKYIAIKEEQTDLMAEMKDDLEFYRKRIYQATKDLNKNVFDTKQHAIKSAFINYVKLLIEHFKLEDIKELMSEQLDTILEEEESNEEYVEQTAEEITKQFLVRGEKPSVIRIEDCFNVIKTASYDEPVKFRPKRTQTPPINIRQAKFREKGVKKKPENKKPENKKPENKILQTNKNTEIIYDADPKDKEESQANQQENR</sequence>
<feature type="compositionally biased region" description="Basic and acidic residues" evidence="2">
    <location>
        <begin position="156"/>
        <end position="178"/>
    </location>
</feature>
<evidence type="ECO:0000256" key="2">
    <source>
        <dbReference type="SAM" id="MobiDB-lite"/>
    </source>
</evidence>
<proteinExistence type="predicted"/>
<name>A0A6C0BUQ7_9ZZZZ</name>
<evidence type="ECO:0000256" key="1">
    <source>
        <dbReference type="SAM" id="Coils"/>
    </source>
</evidence>
<dbReference type="AlphaFoldDB" id="A0A6C0BUQ7"/>
<evidence type="ECO:0000313" key="3">
    <source>
        <dbReference type="EMBL" id="QHS95772.1"/>
    </source>
</evidence>
<organism evidence="3">
    <name type="scientific">viral metagenome</name>
    <dbReference type="NCBI Taxonomy" id="1070528"/>
    <lineage>
        <taxon>unclassified sequences</taxon>
        <taxon>metagenomes</taxon>
        <taxon>organismal metagenomes</taxon>
    </lineage>
</organism>
<keyword evidence="1" id="KW-0175">Coiled coil</keyword>
<feature type="region of interest" description="Disordered" evidence="2">
    <location>
        <begin position="140"/>
        <end position="209"/>
    </location>
</feature>
<accession>A0A6C0BUQ7</accession>
<protein>
    <submittedName>
        <fullName evidence="3">Uncharacterized protein</fullName>
    </submittedName>
</protein>
<reference evidence="3" key="1">
    <citation type="journal article" date="2020" name="Nature">
        <title>Giant virus diversity and host interactions through global metagenomics.</title>
        <authorList>
            <person name="Schulz F."/>
            <person name="Roux S."/>
            <person name="Paez-Espino D."/>
            <person name="Jungbluth S."/>
            <person name="Walsh D.A."/>
            <person name="Denef V.J."/>
            <person name="McMahon K.D."/>
            <person name="Konstantinidis K.T."/>
            <person name="Eloe-Fadrosh E.A."/>
            <person name="Kyrpides N.C."/>
            <person name="Woyke T."/>
        </authorList>
    </citation>
    <scope>NUCLEOTIDE SEQUENCE</scope>
    <source>
        <strain evidence="3">GVMAG-M-3300018868-6</strain>
    </source>
</reference>
<feature type="coiled-coil region" evidence="1">
    <location>
        <begin position="17"/>
        <end position="44"/>
    </location>
</feature>
<dbReference type="EMBL" id="MN739257">
    <property type="protein sequence ID" value="QHS95772.1"/>
    <property type="molecule type" value="Genomic_DNA"/>
</dbReference>